<name>A0ABQ1PIZ5_9BACI</name>
<reference evidence="2" key="1">
    <citation type="journal article" date="2019" name="Int. J. Syst. Evol. Microbiol.">
        <title>The Global Catalogue of Microorganisms (GCM) 10K type strain sequencing project: providing services to taxonomists for standard genome sequencing and annotation.</title>
        <authorList>
            <consortium name="The Broad Institute Genomics Platform"/>
            <consortium name="The Broad Institute Genome Sequencing Center for Infectious Disease"/>
            <person name="Wu L."/>
            <person name="Ma J."/>
        </authorList>
    </citation>
    <scope>NUCLEOTIDE SEQUENCE [LARGE SCALE GENOMIC DNA]</scope>
    <source>
        <strain evidence="2">CGMCC 1.15353</strain>
    </source>
</reference>
<proteinExistence type="predicted"/>
<dbReference type="Proteomes" id="UP000642571">
    <property type="component" value="Unassembled WGS sequence"/>
</dbReference>
<organism evidence="1 2">
    <name type="scientific">Pontibacillus salipaludis</name>
    <dbReference type="NCBI Taxonomy" id="1697394"/>
    <lineage>
        <taxon>Bacteria</taxon>
        <taxon>Bacillati</taxon>
        <taxon>Bacillota</taxon>
        <taxon>Bacilli</taxon>
        <taxon>Bacillales</taxon>
        <taxon>Bacillaceae</taxon>
        <taxon>Pontibacillus</taxon>
    </lineage>
</organism>
<accession>A0ABQ1PIZ5</accession>
<dbReference type="EMBL" id="BMIN01000001">
    <property type="protein sequence ID" value="GGC97873.1"/>
    <property type="molecule type" value="Genomic_DNA"/>
</dbReference>
<sequence>MSKHLIVLGHGKGPNGVYDPGASGCGTIEDKFRPFRSAR</sequence>
<comment type="caution">
    <text evidence="1">The sequence shown here is derived from an EMBL/GenBank/DDBJ whole genome shotgun (WGS) entry which is preliminary data.</text>
</comment>
<gene>
    <name evidence="1" type="ORF">GCM10011389_01260</name>
</gene>
<evidence type="ECO:0000313" key="1">
    <source>
        <dbReference type="EMBL" id="GGC97873.1"/>
    </source>
</evidence>
<keyword evidence="2" id="KW-1185">Reference proteome</keyword>
<protein>
    <submittedName>
        <fullName evidence="1">Uncharacterized protein</fullName>
    </submittedName>
</protein>
<evidence type="ECO:0000313" key="2">
    <source>
        <dbReference type="Proteomes" id="UP000642571"/>
    </source>
</evidence>